<dbReference type="EMBL" id="CACRTW010000032">
    <property type="protein sequence ID" value="VYU21272.1"/>
    <property type="molecule type" value="Genomic_DNA"/>
</dbReference>
<protein>
    <submittedName>
        <fullName evidence="1">Uncharacterized protein</fullName>
    </submittedName>
</protein>
<accession>A0A6N3CZ99</accession>
<reference evidence="1" key="1">
    <citation type="submission" date="2019-11" db="EMBL/GenBank/DDBJ databases">
        <authorList>
            <person name="Feng L."/>
        </authorList>
    </citation>
    <scope>NUCLEOTIDE SEQUENCE</scope>
    <source>
        <strain evidence="1">CaerofaciensLFYP39</strain>
    </source>
</reference>
<organism evidence="1">
    <name type="scientific">Collinsella aerofaciens</name>
    <dbReference type="NCBI Taxonomy" id="74426"/>
    <lineage>
        <taxon>Bacteria</taxon>
        <taxon>Bacillati</taxon>
        <taxon>Actinomycetota</taxon>
        <taxon>Coriobacteriia</taxon>
        <taxon>Coriobacteriales</taxon>
        <taxon>Coriobacteriaceae</taxon>
        <taxon>Collinsella</taxon>
    </lineage>
</organism>
<proteinExistence type="predicted"/>
<dbReference type="RefSeq" id="WP_156600113.1">
    <property type="nucleotide sequence ID" value="NZ_CACRTW010000032.1"/>
</dbReference>
<evidence type="ECO:0000313" key="1">
    <source>
        <dbReference type="EMBL" id="VYU21272.1"/>
    </source>
</evidence>
<dbReference type="AlphaFoldDB" id="A0A6N3CZ99"/>
<gene>
    <name evidence="1" type="ORF">CALFYP39_01710</name>
</gene>
<sequence>MDKLDRSGAAAGLGLLNLDHIYNNVCEQIMDPQRCESHLKWPAVATLGAIMAEPSLLAAAAEVAFDGIAPNTHADQKSWLLAQALFTASTAQAAYEVEHGLELSPSDRAHINPKAPIAVQDYISRDQKLAVMKFYVMADTELTHIAMNWPAGPYGQYRIGDDGYVTDEQFVRVIPDPLDQSLYEYIANGGPLTDEVISAAVRGEAGYIDTLASQAIDNDPDAPVYYTEGEQDEWEDSLNDGFVEESELKTERAHVMPGTKNLIAQISKKLGGGTEGALHTTAPDRTAYFHYGQS</sequence>
<name>A0A6N3CZ99_9ACTN</name>